<sequence>MSYKYNNYYYWENVLSNKKEVWKCSIMNTLDLQKSIYINTTILDYDKNTLDNNWACYPDIKSLLGFMQYIYLPTAFFYIVNSDNDDDIFMPICSTEEFIEYIKKTGYNESIVNIMEQNLNELISYWDREELSINTIKEFCYKFNNMWNNEKNILYINVFSNPSEIADFIIKNEDFIEVVEEDIGLSKNQFYNLCENVYYNKFTKNIFVEFLNNKIGCIV</sequence>
<reference evidence="1 2" key="1">
    <citation type="submission" date="2014-01" db="EMBL/GenBank/DDBJ databases">
        <title>Plasmidome dynamics in the species complex Clostridium novyi sensu lato converts strains of independent lineages into distinctly different pathogens.</title>
        <authorList>
            <person name="Skarin H."/>
            <person name="Segerman B."/>
        </authorList>
    </citation>
    <scope>NUCLEOTIDE SEQUENCE [LARGE SCALE GENOMIC DNA]</scope>
    <source>
        <strain evidence="1 2">DC5</strain>
    </source>
</reference>
<evidence type="ECO:0000313" key="2">
    <source>
        <dbReference type="Proteomes" id="UP000030014"/>
    </source>
</evidence>
<protein>
    <submittedName>
        <fullName evidence="1">Uncharacterized protein</fullName>
    </submittedName>
</protein>
<dbReference type="AlphaFoldDB" id="A0A0A0I8U4"/>
<dbReference type="Proteomes" id="UP000030014">
    <property type="component" value="Unassembled WGS sequence"/>
</dbReference>
<gene>
    <name evidence="1" type="ORF">Z955_12345</name>
</gene>
<dbReference type="RefSeq" id="WP_039257760.1">
    <property type="nucleotide sequence ID" value="NZ_JDRY01000067.1"/>
</dbReference>
<proteinExistence type="predicted"/>
<organism evidence="1 2">
    <name type="scientific">Clostridium botulinum C/D str. DC5</name>
    <dbReference type="NCBI Taxonomy" id="1443128"/>
    <lineage>
        <taxon>Bacteria</taxon>
        <taxon>Bacillati</taxon>
        <taxon>Bacillota</taxon>
        <taxon>Clostridia</taxon>
        <taxon>Eubacteriales</taxon>
        <taxon>Clostridiaceae</taxon>
        <taxon>Clostridium</taxon>
    </lineage>
</organism>
<accession>A0A0A0I8U4</accession>
<comment type="caution">
    <text evidence="1">The sequence shown here is derived from an EMBL/GenBank/DDBJ whole genome shotgun (WGS) entry which is preliminary data.</text>
</comment>
<dbReference type="EMBL" id="JDRY01000067">
    <property type="protein sequence ID" value="KGM97257.1"/>
    <property type="molecule type" value="Genomic_DNA"/>
</dbReference>
<name>A0A0A0I8U4_CLOBO</name>
<evidence type="ECO:0000313" key="1">
    <source>
        <dbReference type="EMBL" id="KGM97257.1"/>
    </source>
</evidence>